<dbReference type="AlphaFoldDB" id="A0A3B0Z7Q0"/>
<evidence type="ECO:0008006" key="2">
    <source>
        <dbReference type="Google" id="ProtNLM"/>
    </source>
</evidence>
<sequence length="156" mass="16065">DRDAQHSSQDDYTIVTAALTISKASSVVSDPVNGTTDPKRIPGAIIQYEITISNGAGAATATSIAITDSLNTEITEGDIAFNTQFGATAGNGFSIAHPGFSGGAFVEYTNIAGVESPARGGVEADWNVTTSNVVTITNIQLAAGESAVIRFRITIQ</sequence>
<feature type="non-terminal residue" evidence="1">
    <location>
        <position position="1"/>
    </location>
</feature>
<protein>
    <recommendedName>
        <fullName evidence="2">DUF11 domain-containing protein</fullName>
    </recommendedName>
</protein>
<proteinExistence type="predicted"/>
<dbReference type="EMBL" id="UOFQ01000133">
    <property type="protein sequence ID" value="VAW89418.1"/>
    <property type="molecule type" value="Genomic_DNA"/>
</dbReference>
<evidence type="ECO:0000313" key="1">
    <source>
        <dbReference type="EMBL" id="VAW89418.1"/>
    </source>
</evidence>
<name>A0A3B0Z7Q0_9ZZZZ</name>
<organism evidence="1">
    <name type="scientific">hydrothermal vent metagenome</name>
    <dbReference type="NCBI Taxonomy" id="652676"/>
    <lineage>
        <taxon>unclassified sequences</taxon>
        <taxon>metagenomes</taxon>
        <taxon>ecological metagenomes</taxon>
    </lineage>
</organism>
<gene>
    <name evidence="1" type="ORF">MNBD_GAMMA17-1303</name>
</gene>
<reference evidence="1" key="1">
    <citation type="submission" date="2018-06" db="EMBL/GenBank/DDBJ databases">
        <authorList>
            <person name="Zhirakovskaya E."/>
        </authorList>
    </citation>
    <scope>NUCLEOTIDE SEQUENCE</scope>
</reference>
<accession>A0A3B0Z7Q0</accession>